<dbReference type="PANTHER" id="PTHR11419">
    <property type="entry name" value="INTERFERON GAMMA"/>
    <property type="match status" value="1"/>
</dbReference>
<feature type="chain" id="PRO_5009111716" evidence="6">
    <location>
        <begin position="24"/>
        <end position="160"/>
    </location>
</feature>
<dbReference type="InterPro" id="IPR002069">
    <property type="entry name" value="Interferon_gamma"/>
</dbReference>
<keyword evidence="3" id="KW-0202">Cytokine</keyword>
<keyword evidence="5" id="KW-0325">Glycoprotein</keyword>
<comment type="subcellular location">
    <subcellularLocation>
        <location evidence="1">Secreted</location>
    </subcellularLocation>
</comment>
<dbReference type="GO" id="GO:0005133">
    <property type="term" value="F:type II interferon receptor binding"/>
    <property type="evidence" value="ECO:0007669"/>
    <property type="project" value="InterPro"/>
</dbReference>
<dbReference type="InterPro" id="IPR009079">
    <property type="entry name" value="4_helix_cytokine-like_core"/>
</dbReference>
<dbReference type="GO" id="GO:0006955">
    <property type="term" value="P:immune response"/>
    <property type="evidence" value="ECO:0007669"/>
    <property type="project" value="InterPro"/>
</dbReference>
<keyword evidence="4" id="KW-0964">Secreted</keyword>
<feature type="signal peptide" evidence="6">
    <location>
        <begin position="1"/>
        <end position="23"/>
    </location>
</feature>
<name>A0A1D9CIZ5_ANGJA</name>
<keyword evidence="6" id="KW-0732">Signal</keyword>
<evidence type="ECO:0000256" key="2">
    <source>
        <dbReference type="ARBA" id="ARBA00007566"/>
    </source>
</evidence>
<dbReference type="PANTHER" id="PTHR11419:SF0">
    <property type="entry name" value="INTERFERON GAMMA"/>
    <property type="match status" value="1"/>
</dbReference>
<dbReference type="EMBL" id="KU950363">
    <property type="protein sequence ID" value="AOY36230.1"/>
    <property type="molecule type" value="mRNA"/>
</dbReference>
<organism evidence="7">
    <name type="scientific">Anguilla japonica</name>
    <name type="common">Japanese eel</name>
    <dbReference type="NCBI Taxonomy" id="7937"/>
    <lineage>
        <taxon>Eukaryota</taxon>
        <taxon>Metazoa</taxon>
        <taxon>Chordata</taxon>
        <taxon>Craniata</taxon>
        <taxon>Vertebrata</taxon>
        <taxon>Euteleostomi</taxon>
        <taxon>Actinopterygii</taxon>
        <taxon>Neopterygii</taxon>
        <taxon>Teleostei</taxon>
        <taxon>Anguilliformes</taxon>
        <taxon>Anguillidae</taxon>
        <taxon>Anguilla</taxon>
    </lineage>
</organism>
<comment type="similarity">
    <text evidence="2">Belongs to the type II (or gamma) interferon family.</text>
</comment>
<evidence type="ECO:0000256" key="6">
    <source>
        <dbReference type="SAM" id="SignalP"/>
    </source>
</evidence>
<proteinExistence type="evidence at transcript level"/>
<accession>A0A1D9CIZ5</accession>
<dbReference type="AlphaFoldDB" id="A0A1D9CIZ5"/>
<evidence type="ECO:0000256" key="3">
    <source>
        <dbReference type="ARBA" id="ARBA00022514"/>
    </source>
</evidence>
<sequence precursor="true">MNSPLVLVLLCGLCLTALGPADAIPDNVHQDIQKLTEHFNITADLSLFGGPIFLQDIVSHDKVEKSEQMLVLQESLVVYIRILSDMLNSTQDREIKMSIIAIRGRMEHLWSSYFHTRPDALLGRLRELWYLKVNQCNMSHSLSGAQSVRPSRWLTDSLSD</sequence>
<evidence type="ECO:0000256" key="4">
    <source>
        <dbReference type="ARBA" id="ARBA00022525"/>
    </source>
</evidence>
<dbReference type="Gene3D" id="1.20.1250.10">
    <property type="match status" value="1"/>
</dbReference>
<dbReference type="SUPFAM" id="SSF47266">
    <property type="entry name" value="4-helical cytokines"/>
    <property type="match status" value="1"/>
</dbReference>
<reference evidence="7" key="1">
    <citation type="submission" date="2016-03" db="EMBL/GenBank/DDBJ databases">
        <title>Characterization and expression analysis of IFN-gamma genes from Japanese eel, Anguilla japonica.</title>
        <authorList>
            <person name="Peng X."/>
        </authorList>
    </citation>
    <scope>NUCLEOTIDE SEQUENCE</scope>
</reference>
<protein>
    <submittedName>
        <fullName evidence="7">IFN-gamma-related protein</fullName>
    </submittedName>
</protein>
<evidence type="ECO:0000256" key="5">
    <source>
        <dbReference type="ARBA" id="ARBA00023180"/>
    </source>
</evidence>
<dbReference type="GO" id="GO:0005615">
    <property type="term" value="C:extracellular space"/>
    <property type="evidence" value="ECO:0007669"/>
    <property type="project" value="UniProtKB-KW"/>
</dbReference>
<dbReference type="GO" id="GO:0005125">
    <property type="term" value="F:cytokine activity"/>
    <property type="evidence" value="ECO:0007669"/>
    <property type="project" value="UniProtKB-KW"/>
</dbReference>
<evidence type="ECO:0000256" key="1">
    <source>
        <dbReference type="ARBA" id="ARBA00004613"/>
    </source>
</evidence>
<evidence type="ECO:0000313" key="7">
    <source>
        <dbReference type="EMBL" id="AOY36230.1"/>
    </source>
</evidence>